<dbReference type="CDD" id="cd03426">
    <property type="entry name" value="NUDIX_CoAse_Nudt7"/>
    <property type="match status" value="1"/>
</dbReference>
<comment type="caution">
    <text evidence="8">The sequence shown here is derived from an EMBL/GenBank/DDBJ whole genome shotgun (WGS) entry which is preliminary data.</text>
</comment>
<dbReference type="PROSITE" id="PS51462">
    <property type="entry name" value="NUDIX"/>
    <property type="match status" value="1"/>
</dbReference>
<evidence type="ECO:0000259" key="7">
    <source>
        <dbReference type="PROSITE" id="PS51462"/>
    </source>
</evidence>
<evidence type="ECO:0000256" key="4">
    <source>
        <dbReference type="ARBA" id="ARBA00022801"/>
    </source>
</evidence>
<name>A0A4S4B3B5_9RHOO</name>
<comment type="cofactor">
    <cofactor evidence="2">
        <name>Mg(2+)</name>
        <dbReference type="ChEBI" id="CHEBI:18420"/>
    </cofactor>
</comment>
<evidence type="ECO:0000313" key="8">
    <source>
        <dbReference type="EMBL" id="THF67055.1"/>
    </source>
</evidence>
<dbReference type="AlphaFoldDB" id="A0A4S4B3B5"/>
<accession>A0A4S4B3B5</accession>
<dbReference type="SUPFAM" id="SSF55811">
    <property type="entry name" value="Nudix"/>
    <property type="match status" value="1"/>
</dbReference>
<dbReference type="InterPro" id="IPR000086">
    <property type="entry name" value="NUDIX_hydrolase_dom"/>
</dbReference>
<dbReference type="Gene3D" id="3.90.79.10">
    <property type="entry name" value="Nucleoside Triphosphate Pyrophosphohydrolase"/>
    <property type="match status" value="1"/>
</dbReference>
<feature type="domain" description="Nudix hydrolase" evidence="7">
    <location>
        <begin position="53"/>
        <end position="187"/>
    </location>
</feature>
<evidence type="ECO:0000256" key="1">
    <source>
        <dbReference type="ARBA" id="ARBA00001936"/>
    </source>
</evidence>
<evidence type="ECO:0000256" key="3">
    <source>
        <dbReference type="ARBA" id="ARBA00022723"/>
    </source>
</evidence>
<evidence type="ECO:0000256" key="5">
    <source>
        <dbReference type="ARBA" id="ARBA00022842"/>
    </source>
</evidence>
<keyword evidence="6" id="KW-0464">Manganese</keyword>
<evidence type="ECO:0000256" key="6">
    <source>
        <dbReference type="ARBA" id="ARBA00023211"/>
    </source>
</evidence>
<keyword evidence="9" id="KW-1185">Reference proteome</keyword>
<dbReference type="EMBL" id="SSOC01000001">
    <property type="protein sequence ID" value="THF67055.1"/>
    <property type="molecule type" value="Genomic_DNA"/>
</dbReference>
<dbReference type="InterPro" id="IPR045121">
    <property type="entry name" value="CoAse"/>
</dbReference>
<dbReference type="Proteomes" id="UP000308430">
    <property type="component" value="Unassembled WGS sequence"/>
</dbReference>
<keyword evidence="4" id="KW-0378">Hydrolase</keyword>
<dbReference type="PANTHER" id="PTHR12992:SF11">
    <property type="entry name" value="MITOCHONDRIAL COENZYME A DIPHOSPHATASE NUDT8"/>
    <property type="match status" value="1"/>
</dbReference>
<dbReference type="GO" id="GO:0046872">
    <property type="term" value="F:metal ion binding"/>
    <property type="evidence" value="ECO:0007669"/>
    <property type="project" value="UniProtKB-KW"/>
</dbReference>
<dbReference type="OrthoDB" id="9802805at2"/>
<keyword evidence="5" id="KW-0460">Magnesium</keyword>
<protein>
    <submittedName>
        <fullName evidence="8">CoA pyrophosphatase</fullName>
    </submittedName>
</protein>
<comment type="cofactor">
    <cofactor evidence="1">
        <name>Mn(2+)</name>
        <dbReference type="ChEBI" id="CHEBI:29035"/>
    </cofactor>
</comment>
<dbReference type="GO" id="GO:0010945">
    <property type="term" value="F:coenzyme A diphosphatase activity"/>
    <property type="evidence" value="ECO:0007669"/>
    <property type="project" value="InterPro"/>
</dbReference>
<reference evidence="8 9" key="1">
    <citation type="submission" date="2019-04" db="EMBL/GenBank/DDBJ databases">
        <title>Azoarcus nasutitermitis sp. nov. isolated from termite nest.</title>
        <authorList>
            <person name="Lin S.-Y."/>
            <person name="Hameed A."/>
            <person name="Hsu Y.-H."/>
            <person name="Young C.-C."/>
        </authorList>
    </citation>
    <scope>NUCLEOTIDE SEQUENCE [LARGE SCALE GENOMIC DNA]</scope>
    <source>
        <strain evidence="8 9">CC-YHH838</strain>
    </source>
</reference>
<organism evidence="8 9">
    <name type="scientific">Pseudothauera nasutitermitis</name>
    <dbReference type="NCBI Taxonomy" id="2565930"/>
    <lineage>
        <taxon>Bacteria</taxon>
        <taxon>Pseudomonadati</taxon>
        <taxon>Pseudomonadota</taxon>
        <taxon>Betaproteobacteria</taxon>
        <taxon>Rhodocyclales</taxon>
        <taxon>Zoogloeaceae</taxon>
        <taxon>Pseudothauera</taxon>
    </lineage>
</organism>
<sequence>MGRPQTDFPPRAVLIPPPSPLLPNSLSPVWLRERFVGGERGLPVREGEPGLALRPAAVLVPVVDRPEGLSVLLTKRTDHLHHHPGQISFPGGRVERADTSAVMTALRETQEEIGLGAERIELLGELAEYATGTGFSVTPVVGLVHPPFTLQLDAFEVAEAFEVPLTFLLDPANRQRHRMEYQGRMREYYAIPYRDHFIWGATAGILVQLGRFVGVGEGG</sequence>
<evidence type="ECO:0000256" key="2">
    <source>
        <dbReference type="ARBA" id="ARBA00001946"/>
    </source>
</evidence>
<gene>
    <name evidence="8" type="ORF">E6C76_01310</name>
</gene>
<dbReference type="InterPro" id="IPR015797">
    <property type="entry name" value="NUDIX_hydrolase-like_dom_sf"/>
</dbReference>
<proteinExistence type="predicted"/>
<dbReference type="PANTHER" id="PTHR12992">
    <property type="entry name" value="NUDIX HYDROLASE"/>
    <property type="match status" value="1"/>
</dbReference>
<evidence type="ECO:0000313" key="9">
    <source>
        <dbReference type="Proteomes" id="UP000308430"/>
    </source>
</evidence>
<dbReference type="NCBIfam" id="NF007980">
    <property type="entry name" value="PRK10707.1"/>
    <property type="match status" value="1"/>
</dbReference>
<dbReference type="Pfam" id="PF00293">
    <property type="entry name" value="NUDIX"/>
    <property type="match status" value="1"/>
</dbReference>
<keyword evidence="3" id="KW-0479">Metal-binding</keyword>